<evidence type="ECO:0000313" key="2">
    <source>
        <dbReference type="EMBL" id="SSX20542.1"/>
    </source>
</evidence>
<reference evidence="1" key="1">
    <citation type="submission" date="2018-04" db="EMBL/GenBank/DDBJ databases">
        <authorList>
            <person name="Go L.Y."/>
            <person name="Mitchell J.A."/>
        </authorList>
    </citation>
    <scope>NUCLEOTIDE SEQUENCE</scope>
    <source>
        <tissue evidence="1">Whole organism</tissue>
    </source>
</reference>
<reference evidence="2" key="2">
    <citation type="submission" date="2018-07" db="EMBL/GenBank/DDBJ databases">
        <authorList>
            <person name="Quirk P.G."/>
            <person name="Krulwich T.A."/>
        </authorList>
    </citation>
    <scope>NUCLEOTIDE SEQUENCE</scope>
</reference>
<organism evidence="2">
    <name type="scientific">Culicoides sonorensis</name>
    <name type="common">Biting midge</name>
    <dbReference type="NCBI Taxonomy" id="179676"/>
    <lineage>
        <taxon>Eukaryota</taxon>
        <taxon>Metazoa</taxon>
        <taxon>Ecdysozoa</taxon>
        <taxon>Arthropoda</taxon>
        <taxon>Hexapoda</taxon>
        <taxon>Insecta</taxon>
        <taxon>Pterygota</taxon>
        <taxon>Neoptera</taxon>
        <taxon>Endopterygota</taxon>
        <taxon>Diptera</taxon>
        <taxon>Nematocera</taxon>
        <taxon>Chironomoidea</taxon>
        <taxon>Ceratopogonidae</taxon>
        <taxon>Ceratopogoninae</taxon>
        <taxon>Culicoides</taxon>
        <taxon>Monoculicoides</taxon>
    </lineage>
</organism>
<protein>
    <submittedName>
        <fullName evidence="2">CSON001753 protein</fullName>
    </submittedName>
</protein>
<dbReference type="EMBL" id="UFQS01000127">
    <property type="protein sequence ID" value="SSX00162.1"/>
    <property type="molecule type" value="Genomic_DNA"/>
</dbReference>
<gene>
    <name evidence="2" type="primary">CSON001753</name>
</gene>
<sequence>MKILIIANPTSQIDCRCPTIKFDRDNDRWIFPRRDVGGTYEIIDEINVLNTHVRKMSAKFLELYKKINAKTMDISKIPLKILNLSNEQVAKLYKEVLNEKLIELLDPVYQLFNITKKIADEVNNASTYSLLQYKKFGKYIKDHTEYEKLWFENAFGDLFEETENLIESIWKTDKKICGQYSFSAGFQIANQLYDDYLECASAEINNTDTGINRFLNDMTTFEDEIEKGLYKPAKKCIELRLKNDPVECLTNLTRIDLGKMINKEEVRAEAKRARVDSVKRVNDCASIATKKSLDGIKKVYQQLLLCLESKKGKRFTTIKGINRISLFLFEDGPQKTCPLAEPCKKCGM</sequence>
<proteinExistence type="predicted"/>
<dbReference type="EMBL" id="UFQT01000127">
    <property type="protein sequence ID" value="SSX20542.1"/>
    <property type="molecule type" value="Genomic_DNA"/>
</dbReference>
<evidence type="ECO:0000313" key="1">
    <source>
        <dbReference type="EMBL" id="SSX00162.1"/>
    </source>
</evidence>
<name>A0A336LR94_CULSO</name>
<dbReference type="VEuPathDB" id="VectorBase:CSON001753"/>
<accession>A0A336LR94</accession>
<dbReference type="AlphaFoldDB" id="A0A336LR94"/>